<evidence type="ECO:0000313" key="1">
    <source>
        <dbReference type="EMBL" id="WMN12269.1"/>
    </source>
</evidence>
<accession>A0AA51REE0</accession>
<proteinExistence type="predicted"/>
<sequence>MAFYQSLFLLGFNNPQRNSSWNECLLLQTTDAKAWAKQLKNVQTGLVVNISGSGTSNAVSVLEAP</sequence>
<dbReference type="Proteomes" id="UP001230496">
    <property type="component" value="Chromosome"/>
</dbReference>
<protein>
    <submittedName>
        <fullName evidence="1">Uncharacterized protein</fullName>
    </submittedName>
</protein>
<keyword evidence="2" id="KW-1185">Reference proteome</keyword>
<reference evidence="1 2" key="1">
    <citation type="submission" date="2023-08" db="EMBL/GenBank/DDBJ databases">
        <title>Comparative genomics and taxonomic characterization of three novel marine species of genus Marivirga.</title>
        <authorList>
            <person name="Muhammad N."/>
            <person name="Kim S.-G."/>
        </authorList>
    </citation>
    <scope>NUCLEOTIDE SEQUENCE [LARGE SCALE GENOMIC DNA]</scope>
    <source>
        <strain evidence="1 2">BDSF4-3</strain>
    </source>
</reference>
<gene>
    <name evidence="1" type="ORF">QYS49_33050</name>
</gene>
<dbReference type="KEGG" id="msaa:QYS49_33050"/>
<dbReference type="EMBL" id="CP129971">
    <property type="protein sequence ID" value="WMN12269.1"/>
    <property type="molecule type" value="Genomic_DNA"/>
</dbReference>
<dbReference type="RefSeq" id="WP_308350218.1">
    <property type="nucleotide sequence ID" value="NZ_CP129971.1"/>
</dbReference>
<dbReference type="AlphaFoldDB" id="A0AA51REE0"/>
<organism evidence="1 2">
    <name type="scientific">Marivirga salinarum</name>
    <dbReference type="NCBI Taxonomy" id="3059078"/>
    <lineage>
        <taxon>Bacteria</taxon>
        <taxon>Pseudomonadati</taxon>
        <taxon>Bacteroidota</taxon>
        <taxon>Cytophagia</taxon>
        <taxon>Cytophagales</taxon>
        <taxon>Marivirgaceae</taxon>
        <taxon>Marivirga</taxon>
    </lineage>
</organism>
<evidence type="ECO:0000313" key="2">
    <source>
        <dbReference type="Proteomes" id="UP001230496"/>
    </source>
</evidence>
<name>A0AA51REE0_9BACT</name>